<evidence type="ECO:0000256" key="1">
    <source>
        <dbReference type="SAM" id="MobiDB-lite"/>
    </source>
</evidence>
<dbReference type="InterPro" id="IPR011089">
    <property type="entry name" value="GmrSD_C"/>
</dbReference>
<dbReference type="Proteomes" id="UP000543556">
    <property type="component" value="Unassembled WGS sequence"/>
</dbReference>
<accession>A0A7Y7LZC3</accession>
<organism evidence="4 5">
    <name type="scientific">Arthrobacter wenxiniae</name>
    <dbReference type="NCBI Taxonomy" id="2713570"/>
    <lineage>
        <taxon>Bacteria</taxon>
        <taxon>Bacillati</taxon>
        <taxon>Actinomycetota</taxon>
        <taxon>Actinomycetes</taxon>
        <taxon>Micrococcales</taxon>
        <taxon>Micrococcaceae</taxon>
        <taxon>Arthrobacter</taxon>
    </lineage>
</organism>
<dbReference type="Pfam" id="PF07510">
    <property type="entry name" value="GmrSD_C"/>
    <property type="match status" value="1"/>
</dbReference>
<feature type="domain" description="GmrSD restriction endonucleases C-terminal" evidence="3">
    <location>
        <begin position="157"/>
        <end position="296"/>
    </location>
</feature>
<dbReference type="PANTHER" id="PTHR24094:SF15">
    <property type="entry name" value="AMP-DEPENDENT SYNTHETASE_LIGASE DOMAIN-CONTAINING PROTEIN-RELATED"/>
    <property type="match status" value="1"/>
</dbReference>
<evidence type="ECO:0000259" key="3">
    <source>
        <dbReference type="Pfam" id="PF07510"/>
    </source>
</evidence>
<feature type="region of interest" description="Disordered" evidence="1">
    <location>
        <begin position="1"/>
        <end position="59"/>
    </location>
</feature>
<gene>
    <name evidence="4" type="ORF">G6034_13150</name>
</gene>
<keyword evidence="4" id="KW-0540">Nuclease</keyword>
<evidence type="ECO:0000313" key="5">
    <source>
        <dbReference type="Proteomes" id="UP000543556"/>
    </source>
</evidence>
<evidence type="ECO:0000256" key="2">
    <source>
        <dbReference type="SAM" id="Phobius"/>
    </source>
</evidence>
<evidence type="ECO:0000313" key="4">
    <source>
        <dbReference type="EMBL" id="NVM95842.1"/>
    </source>
</evidence>
<keyword evidence="2" id="KW-1133">Transmembrane helix</keyword>
<name>A0A7Y7LZC3_9MICC</name>
<keyword evidence="2" id="KW-0812">Transmembrane</keyword>
<keyword evidence="2" id="KW-0472">Membrane</keyword>
<keyword evidence="5" id="KW-1185">Reference proteome</keyword>
<dbReference type="GO" id="GO:0004519">
    <property type="term" value="F:endonuclease activity"/>
    <property type="evidence" value="ECO:0007669"/>
    <property type="project" value="UniProtKB-KW"/>
</dbReference>
<feature type="compositionally biased region" description="Gly residues" evidence="1">
    <location>
        <begin position="29"/>
        <end position="42"/>
    </location>
</feature>
<reference evidence="4 5" key="1">
    <citation type="submission" date="2020-02" db="EMBL/GenBank/DDBJ databases">
        <title>Genome sequence of strain AETb3-4.</title>
        <authorList>
            <person name="Gao J."/>
            <person name="Zhang X."/>
        </authorList>
    </citation>
    <scope>NUCLEOTIDE SEQUENCE [LARGE SCALE GENOMIC DNA]</scope>
    <source>
        <strain evidence="4 5">AETb3-4</strain>
    </source>
</reference>
<keyword evidence="4" id="KW-0378">Hydrolase</keyword>
<dbReference type="PANTHER" id="PTHR24094">
    <property type="entry name" value="SECRETED PROTEIN"/>
    <property type="match status" value="1"/>
</dbReference>
<feature type="compositionally biased region" description="Low complexity" evidence="1">
    <location>
        <begin position="1"/>
        <end position="11"/>
    </location>
</feature>
<proteinExistence type="predicted"/>
<keyword evidence="4" id="KW-0255">Endonuclease</keyword>
<comment type="caution">
    <text evidence="4">The sequence shown here is derived from an EMBL/GenBank/DDBJ whole genome shotgun (WGS) entry which is preliminary data.</text>
</comment>
<dbReference type="RefSeq" id="WP_176635560.1">
    <property type="nucleotide sequence ID" value="NZ_JAAMFM010000020.1"/>
</dbReference>
<sequence length="314" mass="32749">MARHAVVAAARRAARPSFNGPDQDRAGQDRGGYGPDGRGIGPEVGSSRAAGRTGGAAGRTPERRLLKAAAALLVLLAVAVGGWLHASGRWPFEPDAGPPPTVSIPPPGLGTPVVRLGTATALAVLETLPVKGRAPKTGYQRTAFGEAWMDADANGCDTRNDVLRRDLQHTTFEAGSLCVVKAGRLAEPYTGHTIEFHRGAGTSGAVQIDHVVALGNAWQTGAQQLTPVQRHSLANDPLNLLAADGAANQEKSDGDAATWLPPDRKFRCQYVARQISVKAAYRLWVTPAEKSAMARVLGACPGQKALPSGYGAAP</sequence>
<dbReference type="EMBL" id="JAAMFM010000020">
    <property type="protein sequence ID" value="NVM95842.1"/>
    <property type="molecule type" value="Genomic_DNA"/>
</dbReference>
<dbReference type="AlphaFoldDB" id="A0A7Y7LZC3"/>
<protein>
    <submittedName>
        <fullName evidence="4">HNH endonuclease</fullName>
    </submittedName>
</protein>
<feature type="transmembrane region" description="Helical" evidence="2">
    <location>
        <begin position="65"/>
        <end position="84"/>
    </location>
</feature>